<reference evidence="1" key="1">
    <citation type="journal article" date="2014" name="Front. Microbiol.">
        <title>High frequency of phylogenetically diverse reductive dehalogenase-homologous genes in deep subseafloor sedimentary metagenomes.</title>
        <authorList>
            <person name="Kawai M."/>
            <person name="Futagami T."/>
            <person name="Toyoda A."/>
            <person name="Takaki Y."/>
            <person name="Nishi S."/>
            <person name="Hori S."/>
            <person name="Arai W."/>
            <person name="Tsubouchi T."/>
            <person name="Morono Y."/>
            <person name="Uchiyama I."/>
            <person name="Ito T."/>
            <person name="Fujiyama A."/>
            <person name="Inagaki F."/>
            <person name="Takami H."/>
        </authorList>
    </citation>
    <scope>NUCLEOTIDE SEQUENCE</scope>
    <source>
        <strain evidence="1">Expedition CK06-06</strain>
    </source>
</reference>
<evidence type="ECO:0000313" key="1">
    <source>
        <dbReference type="EMBL" id="GAG46475.1"/>
    </source>
</evidence>
<protein>
    <submittedName>
        <fullName evidence="1">Uncharacterized protein</fullName>
    </submittedName>
</protein>
<dbReference type="AlphaFoldDB" id="X0XTB9"/>
<accession>X0XTB9</accession>
<comment type="caution">
    <text evidence="1">The sequence shown here is derived from an EMBL/GenBank/DDBJ whole genome shotgun (WGS) entry which is preliminary data.</text>
</comment>
<feature type="non-terminal residue" evidence="1">
    <location>
        <position position="44"/>
    </location>
</feature>
<name>X0XTB9_9ZZZZ</name>
<sequence>MADMKQRPILNFNAYPPIGDEDWRYTFATAQVRVLEAQMLTRPM</sequence>
<proteinExistence type="predicted"/>
<organism evidence="1">
    <name type="scientific">marine sediment metagenome</name>
    <dbReference type="NCBI Taxonomy" id="412755"/>
    <lineage>
        <taxon>unclassified sequences</taxon>
        <taxon>metagenomes</taxon>
        <taxon>ecological metagenomes</taxon>
    </lineage>
</organism>
<gene>
    <name evidence="1" type="ORF">S01H1_85006</name>
</gene>
<dbReference type="EMBL" id="BARS01058214">
    <property type="protein sequence ID" value="GAG46475.1"/>
    <property type="molecule type" value="Genomic_DNA"/>
</dbReference>